<evidence type="ECO:0000313" key="1">
    <source>
        <dbReference type="EMBL" id="KAJ1202534.1"/>
    </source>
</evidence>
<accession>A0AAV7VLP6</accession>
<name>A0AAV7VLP6_PLEWA</name>
<dbReference type="AlphaFoldDB" id="A0AAV7VLP6"/>
<gene>
    <name evidence="1" type="ORF">NDU88_006332</name>
</gene>
<proteinExistence type="predicted"/>
<sequence>MPRGPKVTSNSELQAWHEAELFTLGDLYEEGRLLPFSRLQDLGLSPGLLLEDDNDAREELEVIRCEMLELMDQNMDL</sequence>
<keyword evidence="2" id="KW-1185">Reference proteome</keyword>
<comment type="caution">
    <text evidence="1">The sequence shown here is derived from an EMBL/GenBank/DDBJ whole genome shotgun (WGS) entry which is preliminary data.</text>
</comment>
<organism evidence="1 2">
    <name type="scientific">Pleurodeles waltl</name>
    <name type="common">Iberian ribbed newt</name>
    <dbReference type="NCBI Taxonomy" id="8319"/>
    <lineage>
        <taxon>Eukaryota</taxon>
        <taxon>Metazoa</taxon>
        <taxon>Chordata</taxon>
        <taxon>Craniata</taxon>
        <taxon>Vertebrata</taxon>
        <taxon>Euteleostomi</taxon>
        <taxon>Amphibia</taxon>
        <taxon>Batrachia</taxon>
        <taxon>Caudata</taxon>
        <taxon>Salamandroidea</taxon>
        <taxon>Salamandridae</taxon>
        <taxon>Pleurodelinae</taxon>
        <taxon>Pleurodeles</taxon>
    </lineage>
</organism>
<reference evidence="1" key="1">
    <citation type="journal article" date="2022" name="bioRxiv">
        <title>Sequencing and chromosome-scale assembly of the giantPleurodeles waltlgenome.</title>
        <authorList>
            <person name="Brown T."/>
            <person name="Elewa A."/>
            <person name="Iarovenko S."/>
            <person name="Subramanian E."/>
            <person name="Araus A.J."/>
            <person name="Petzold A."/>
            <person name="Susuki M."/>
            <person name="Suzuki K.-i.T."/>
            <person name="Hayashi T."/>
            <person name="Toyoda A."/>
            <person name="Oliveira C."/>
            <person name="Osipova E."/>
            <person name="Leigh N.D."/>
            <person name="Simon A."/>
            <person name="Yun M.H."/>
        </authorList>
    </citation>
    <scope>NUCLEOTIDE SEQUENCE</scope>
    <source>
        <strain evidence="1">20211129_DDA</strain>
        <tissue evidence="1">Liver</tissue>
    </source>
</reference>
<evidence type="ECO:0000313" key="2">
    <source>
        <dbReference type="Proteomes" id="UP001066276"/>
    </source>
</evidence>
<dbReference type="EMBL" id="JANPWB010000003">
    <property type="protein sequence ID" value="KAJ1202534.1"/>
    <property type="molecule type" value="Genomic_DNA"/>
</dbReference>
<protein>
    <submittedName>
        <fullName evidence="1">Uncharacterized protein</fullName>
    </submittedName>
</protein>
<dbReference type="Proteomes" id="UP001066276">
    <property type="component" value="Chromosome 2_1"/>
</dbReference>